<evidence type="ECO:0000313" key="2">
    <source>
        <dbReference type="EMBL" id="KAF2400734.1"/>
    </source>
</evidence>
<evidence type="ECO:0000256" key="1">
    <source>
        <dbReference type="SAM" id="MobiDB-lite"/>
    </source>
</evidence>
<organism evidence="2 3">
    <name type="scientific">Trichodelitschia bisporula</name>
    <dbReference type="NCBI Taxonomy" id="703511"/>
    <lineage>
        <taxon>Eukaryota</taxon>
        <taxon>Fungi</taxon>
        <taxon>Dikarya</taxon>
        <taxon>Ascomycota</taxon>
        <taxon>Pezizomycotina</taxon>
        <taxon>Dothideomycetes</taxon>
        <taxon>Dothideomycetes incertae sedis</taxon>
        <taxon>Phaeotrichales</taxon>
        <taxon>Phaeotrichaceae</taxon>
        <taxon>Trichodelitschia</taxon>
    </lineage>
</organism>
<protein>
    <submittedName>
        <fullName evidence="2">Uncharacterized protein</fullName>
    </submittedName>
</protein>
<evidence type="ECO:0000313" key="3">
    <source>
        <dbReference type="Proteomes" id="UP000799640"/>
    </source>
</evidence>
<name>A0A6G1HXR9_9PEZI</name>
<gene>
    <name evidence="2" type="ORF">EJ06DRAFT_403651</name>
</gene>
<reference evidence="2" key="1">
    <citation type="journal article" date="2020" name="Stud. Mycol.">
        <title>101 Dothideomycetes genomes: a test case for predicting lifestyles and emergence of pathogens.</title>
        <authorList>
            <person name="Haridas S."/>
            <person name="Albert R."/>
            <person name="Binder M."/>
            <person name="Bloem J."/>
            <person name="Labutti K."/>
            <person name="Salamov A."/>
            <person name="Andreopoulos B."/>
            <person name="Baker S."/>
            <person name="Barry K."/>
            <person name="Bills G."/>
            <person name="Bluhm B."/>
            <person name="Cannon C."/>
            <person name="Castanera R."/>
            <person name="Culley D."/>
            <person name="Daum C."/>
            <person name="Ezra D."/>
            <person name="Gonzalez J."/>
            <person name="Henrissat B."/>
            <person name="Kuo A."/>
            <person name="Liang C."/>
            <person name="Lipzen A."/>
            <person name="Lutzoni F."/>
            <person name="Magnuson J."/>
            <person name="Mondo S."/>
            <person name="Nolan M."/>
            <person name="Ohm R."/>
            <person name="Pangilinan J."/>
            <person name="Park H.-J."/>
            <person name="Ramirez L."/>
            <person name="Alfaro M."/>
            <person name="Sun H."/>
            <person name="Tritt A."/>
            <person name="Yoshinaga Y."/>
            <person name="Zwiers L.-H."/>
            <person name="Turgeon B."/>
            <person name="Goodwin S."/>
            <person name="Spatafora J."/>
            <person name="Crous P."/>
            <person name="Grigoriev I."/>
        </authorList>
    </citation>
    <scope>NUCLEOTIDE SEQUENCE</scope>
    <source>
        <strain evidence="2">CBS 262.69</strain>
    </source>
</reference>
<keyword evidence="3" id="KW-1185">Reference proteome</keyword>
<dbReference type="AlphaFoldDB" id="A0A6G1HXR9"/>
<feature type="compositionally biased region" description="Basic residues" evidence="1">
    <location>
        <begin position="99"/>
        <end position="112"/>
    </location>
</feature>
<accession>A0A6G1HXR9</accession>
<sequence length="156" mass="17011">MSHTLYLLPPCAMSITMYPLFRVLADPSIVMYSHPGHCLKHLILGHIFTGNRQCPSVSHAEPQTCLVPAANRKLLPSRAAQTDTAPPGSAPRPATSTAHPRHARRTSPKQRTWRVAGMVDAARIIAGMGKRSWAGCGGWGRVPGLLRWRLLLHSVA</sequence>
<feature type="region of interest" description="Disordered" evidence="1">
    <location>
        <begin position="78"/>
        <end position="112"/>
    </location>
</feature>
<proteinExistence type="predicted"/>
<dbReference type="Proteomes" id="UP000799640">
    <property type="component" value="Unassembled WGS sequence"/>
</dbReference>
<dbReference type="EMBL" id="ML996694">
    <property type="protein sequence ID" value="KAF2400734.1"/>
    <property type="molecule type" value="Genomic_DNA"/>
</dbReference>